<evidence type="ECO:0000313" key="3">
    <source>
        <dbReference type="Proteomes" id="UP000015104"/>
    </source>
</evidence>
<protein>
    <submittedName>
        <fullName evidence="2">Uncharacterized protein</fullName>
    </submittedName>
</protein>
<accession>T1JQT2</accession>
<proteinExistence type="predicted"/>
<organism evidence="2 3">
    <name type="scientific">Tetranychus urticae</name>
    <name type="common">Two-spotted spider mite</name>
    <dbReference type="NCBI Taxonomy" id="32264"/>
    <lineage>
        <taxon>Eukaryota</taxon>
        <taxon>Metazoa</taxon>
        <taxon>Ecdysozoa</taxon>
        <taxon>Arthropoda</taxon>
        <taxon>Chelicerata</taxon>
        <taxon>Arachnida</taxon>
        <taxon>Acari</taxon>
        <taxon>Acariformes</taxon>
        <taxon>Trombidiformes</taxon>
        <taxon>Prostigmata</taxon>
        <taxon>Eleutherengona</taxon>
        <taxon>Raphignathae</taxon>
        <taxon>Tetranychoidea</taxon>
        <taxon>Tetranychidae</taxon>
        <taxon>Tetranychus</taxon>
    </lineage>
</organism>
<reference evidence="2" key="2">
    <citation type="submission" date="2015-06" db="UniProtKB">
        <authorList>
            <consortium name="EnsemblMetazoa"/>
        </authorList>
    </citation>
    <scope>IDENTIFICATION</scope>
</reference>
<evidence type="ECO:0000313" key="2">
    <source>
        <dbReference type="EnsemblMetazoa" id="tetur01g04370.1"/>
    </source>
</evidence>
<reference evidence="3" key="1">
    <citation type="submission" date="2011-08" db="EMBL/GenBank/DDBJ databases">
        <authorList>
            <person name="Rombauts S."/>
        </authorList>
    </citation>
    <scope>NUCLEOTIDE SEQUENCE</scope>
    <source>
        <strain evidence="3">London</strain>
    </source>
</reference>
<sequence length="512" mass="59150">MDDPVASSSGNNSTGINESDSQVNSCCNFMSCFKSKKIDSTLQPAEKLFIHCCTIFILSFRCLAAKKDTIYSDKFTKFMDIMADVCSLSSFNERERDRLLTVSQNRAQSFSYYLHISLISTDAIEKIASRGTEDRVFLAAEYVDPKGKLRSKTMQLFQFAANGKWLPYYNYITKKKDSLMLPLSHFVVDNDQTISLKLLIVKAKSEICPLKGSWCSKTQSMLIVTLNPSQIYWNGVVKSFPVSETPPGLPTMRLKMKLKWALKPKLARGGYNLFRKSWKLHDQLLVRFFHYRWRKRANLQSSHAECQRSKQRAAMVPMVFEEDLPNLYWDDPIKPSNLDFTSPLCSKFCCCSEWCSIYAFYNANPIVRFVVGQNQNFFLVPDTLIIPYHFKSICTLINLKNFYCPSMFASILRAVYFYINSSLKARAGHNEEAFWRNKGARILAEGYWLLRDWFVRPESFTLSKHPFDDYPDSVKYFADSLTWLSKNLKNISDMKLNTILETVKSKTGRNKK</sequence>
<dbReference type="EnsemblMetazoa" id="tetur01g04370.1">
    <property type="protein sequence ID" value="tetur01g04370.1"/>
    <property type="gene ID" value="tetur01g04370"/>
</dbReference>
<evidence type="ECO:0000256" key="1">
    <source>
        <dbReference type="SAM" id="MobiDB-lite"/>
    </source>
</evidence>
<dbReference type="HOGENOM" id="CLU_532459_0_0_1"/>
<dbReference type="AlphaFoldDB" id="T1JQT2"/>
<name>T1JQT2_TETUR</name>
<keyword evidence="3" id="KW-1185">Reference proteome</keyword>
<dbReference type="Proteomes" id="UP000015104">
    <property type="component" value="Unassembled WGS sequence"/>
</dbReference>
<feature type="region of interest" description="Disordered" evidence="1">
    <location>
        <begin position="1"/>
        <end position="21"/>
    </location>
</feature>
<dbReference type="EMBL" id="CAEY01000440">
    <property type="status" value="NOT_ANNOTATED_CDS"/>
    <property type="molecule type" value="Genomic_DNA"/>
</dbReference>